<name>A0A645H598_9ZZZZ</name>
<gene>
    <name evidence="1" type="ORF">SDC9_181146</name>
</gene>
<accession>A0A645H598</accession>
<sequence>MEKRLAHQRARDAKVIGKLLLAQLGAGQQLVLDDGAGEGFGDGVGGGRFHEKLFKFTKIVYTFGRQRYSRFHPMFKELSRWA</sequence>
<evidence type="ECO:0000313" key="1">
    <source>
        <dbReference type="EMBL" id="MPN33656.1"/>
    </source>
</evidence>
<comment type="caution">
    <text evidence="1">The sequence shown here is derived from an EMBL/GenBank/DDBJ whole genome shotgun (WGS) entry which is preliminary data.</text>
</comment>
<dbReference type="AlphaFoldDB" id="A0A645H598"/>
<protein>
    <submittedName>
        <fullName evidence="1">Uncharacterized protein</fullName>
    </submittedName>
</protein>
<dbReference type="EMBL" id="VSSQ01086257">
    <property type="protein sequence ID" value="MPN33656.1"/>
    <property type="molecule type" value="Genomic_DNA"/>
</dbReference>
<organism evidence="1">
    <name type="scientific">bioreactor metagenome</name>
    <dbReference type="NCBI Taxonomy" id="1076179"/>
    <lineage>
        <taxon>unclassified sequences</taxon>
        <taxon>metagenomes</taxon>
        <taxon>ecological metagenomes</taxon>
    </lineage>
</organism>
<reference evidence="1" key="1">
    <citation type="submission" date="2019-08" db="EMBL/GenBank/DDBJ databases">
        <authorList>
            <person name="Kucharzyk K."/>
            <person name="Murdoch R.W."/>
            <person name="Higgins S."/>
            <person name="Loffler F."/>
        </authorList>
    </citation>
    <scope>NUCLEOTIDE SEQUENCE</scope>
</reference>
<proteinExistence type="predicted"/>